<dbReference type="GO" id="GO:0016036">
    <property type="term" value="P:cellular response to phosphate starvation"/>
    <property type="evidence" value="ECO:0007669"/>
    <property type="project" value="TreeGrafter"/>
</dbReference>
<feature type="transmembrane region" description="Helical" evidence="13">
    <location>
        <begin position="56"/>
        <end position="73"/>
    </location>
</feature>
<dbReference type="PROSITE" id="PS50109">
    <property type="entry name" value="HIS_KIN"/>
    <property type="match status" value="1"/>
</dbReference>
<dbReference type="FunFam" id="3.30.565.10:FF:000013">
    <property type="entry name" value="Two-component sensor histidine kinase"/>
    <property type="match status" value="1"/>
</dbReference>
<dbReference type="AlphaFoldDB" id="F0H0D7"/>
<comment type="caution">
    <text evidence="15">The sequence shown here is derived from an EMBL/GenBank/DDBJ whole genome shotgun (WGS) entry which is preliminary data.</text>
</comment>
<dbReference type="Gene3D" id="3.30.565.10">
    <property type="entry name" value="Histidine kinase-like ATPase, C-terminal domain"/>
    <property type="match status" value="1"/>
</dbReference>
<dbReference type="InterPro" id="IPR003661">
    <property type="entry name" value="HisK_dim/P_dom"/>
</dbReference>
<dbReference type="EC" id="2.7.13.3" evidence="3"/>
<keyword evidence="9" id="KW-0067">ATP-binding</keyword>
<dbReference type="InterPro" id="IPR005467">
    <property type="entry name" value="His_kinase_dom"/>
</dbReference>
<keyword evidence="16" id="KW-1185">Reference proteome</keyword>
<evidence type="ECO:0000256" key="5">
    <source>
        <dbReference type="ARBA" id="ARBA00022679"/>
    </source>
</evidence>
<reference evidence="15 16" key="1">
    <citation type="submission" date="2011-01" db="EMBL/GenBank/DDBJ databases">
        <authorList>
            <person name="Durkin A.S."/>
            <person name="Madupu R."/>
            <person name="Torralba M."/>
            <person name="Gillis M."/>
            <person name="Methe B."/>
            <person name="Sutton G."/>
            <person name="Nelson K.E."/>
        </authorList>
    </citation>
    <scope>NUCLEOTIDE SEQUENCE [LARGE SCALE GENOMIC DNA]</scope>
    <source>
        <strain evidence="15 16">ACS-025-V-Sch4</strain>
    </source>
</reference>
<dbReference type="InterPro" id="IPR003594">
    <property type="entry name" value="HATPase_dom"/>
</dbReference>
<accession>F0H0D7</accession>
<feature type="transmembrane region" description="Helical" evidence="13">
    <location>
        <begin position="21"/>
        <end position="44"/>
    </location>
</feature>
<dbReference type="GO" id="GO:0000155">
    <property type="term" value="F:phosphorelay sensor kinase activity"/>
    <property type="evidence" value="ECO:0007669"/>
    <property type="project" value="InterPro"/>
</dbReference>
<evidence type="ECO:0000313" key="15">
    <source>
        <dbReference type="EMBL" id="EGC84088.1"/>
    </source>
</evidence>
<dbReference type="Pfam" id="PF00512">
    <property type="entry name" value="HisKA"/>
    <property type="match status" value="1"/>
</dbReference>
<evidence type="ECO:0000313" key="16">
    <source>
        <dbReference type="Proteomes" id="UP000005277"/>
    </source>
</evidence>
<dbReference type="Proteomes" id="UP000005277">
    <property type="component" value="Unassembled WGS sequence"/>
</dbReference>
<keyword evidence="7" id="KW-0547">Nucleotide-binding</keyword>
<keyword evidence="11" id="KW-0902">Two-component regulatory system</keyword>
<dbReference type="CDD" id="cd00082">
    <property type="entry name" value="HisKA"/>
    <property type="match status" value="1"/>
</dbReference>
<keyword evidence="12 13" id="KW-0472">Membrane</keyword>
<organism evidence="15 16">
    <name type="scientific">Anaerococcus hydrogenalis ACS-025-V-Sch4</name>
    <dbReference type="NCBI Taxonomy" id="879306"/>
    <lineage>
        <taxon>Bacteria</taxon>
        <taxon>Bacillati</taxon>
        <taxon>Bacillota</taxon>
        <taxon>Tissierellia</taxon>
        <taxon>Tissierellales</taxon>
        <taxon>Peptoniphilaceae</taxon>
        <taxon>Anaerococcus</taxon>
    </lineage>
</organism>
<evidence type="ECO:0000256" key="7">
    <source>
        <dbReference type="ARBA" id="ARBA00022741"/>
    </source>
</evidence>
<dbReference type="SMART" id="SM00387">
    <property type="entry name" value="HATPase_c"/>
    <property type="match status" value="1"/>
</dbReference>
<dbReference type="InterPro" id="IPR036890">
    <property type="entry name" value="HATPase_C_sf"/>
</dbReference>
<evidence type="ECO:0000256" key="6">
    <source>
        <dbReference type="ARBA" id="ARBA00022692"/>
    </source>
</evidence>
<name>F0H0D7_9FIRM</name>
<dbReference type="GO" id="GO:0005886">
    <property type="term" value="C:plasma membrane"/>
    <property type="evidence" value="ECO:0007669"/>
    <property type="project" value="TreeGrafter"/>
</dbReference>
<keyword evidence="10 13" id="KW-1133">Transmembrane helix</keyword>
<protein>
    <recommendedName>
        <fullName evidence="3">histidine kinase</fullName>
        <ecNumber evidence="3">2.7.13.3</ecNumber>
    </recommendedName>
</protein>
<evidence type="ECO:0000256" key="13">
    <source>
        <dbReference type="SAM" id="Phobius"/>
    </source>
</evidence>
<feature type="domain" description="Histidine kinase" evidence="14">
    <location>
        <begin position="144"/>
        <end position="359"/>
    </location>
</feature>
<evidence type="ECO:0000259" key="14">
    <source>
        <dbReference type="PROSITE" id="PS50109"/>
    </source>
</evidence>
<proteinExistence type="predicted"/>
<keyword evidence="5" id="KW-0808">Transferase</keyword>
<dbReference type="GO" id="GO:0005524">
    <property type="term" value="F:ATP binding"/>
    <property type="evidence" value="ECO:0007669"/>
    <property type="project" value="UniProtKB-KW"/>
</dbReference>
<keyword evidence="6 13" id="KW-0812">Transmembrane</keyword>
<sequence length="364" mass="42458">MAMKSNNRLLNSVFKNYLKKCFIITIFVAILACILIPIINNYIYNNFENAYMFYRSLYLLFPTIIIWALLIMLETYKLFKKLVSYVDELQEATNKLFDKDNTYIHLSDELSEISTKINKLKMQSIENERLANENRRQKNDLIMNLAHDLKTPLASIIGYLELLNGNISLDDEQRKKFLGIALRKSKQLSDLINEFFEITKYNLSKIKINYSNTNLTMMLEQLVFEFKPMFEEKNLTCKVKAEKNVMISCDVNKISRVFDNLLRNACLYSFENSEIHIDLNVKEEKVEIIFENKTESIEEDKLSKIFEQFYRLDFSRNSKAGSGLGLAIAKEIVLLHKGEISAESKDNCVKFCVILPKNKKVGKK</sequence>
<dbReference type="PROSITE" id="PS51257">
    <property type="entry name" value="PROKAR_LIPOPROTEIN"/>
    <property type="match status" value="1"/>
</dbReference>
<evidence type="ECO:0000256" key="8">
    <source>
        <dbReference type="ARBA" id="ARBA00022777"/>
    </source>
</evidence>
<evidence type="ECO:0000256" key="9">
    <source>
        <dbReference type="ARBA" id="ARBA00022840"/>
    </source>
</evidence>
<dbReference type="GO" id="GO:0004721">
    <property type="term" value="F:phosphoprotein phosphatase activity"/>
    <property type="evidence" value="ECO:0007669"/>
    <property type="project" value="TreeGrafter"/>
</dbReference>
<comment type="subcellular location">
    <subcellularLocation>
        <location evidence="2">Membrane</location>
    </subcellularLocation>
</comment>
<evidence type="ECO:0000256" key="2">
    <source>
        <dbReference type="ARBA" id="ARBA00004370"/>
    </source>
</evidence>
<evidence type="ECO:0000256" key="11">
    <source>
        <dbReference type="ARBA" id="ARBA00023012"/>
    </source>
</evidence>
<dbReference type="InterPro" id="IPR036097">
    <property type="entry name" value="HisK_dim/P_sf"/>
</dbReference>
<dbReference type="Gene3D" id="1.10.287.130">
    <property type="match status" value="1"/>
</dbReference>
<gene>
    <name evidence="15" type="ORF">HMPREF9246_1150</name>
</gene>
<keyword evidence="8 15" id="KW-0418">Kinase</keyword>
<dbReference type="PANTHER" id="PTHR45453:SF1">
    <property type="entry name" value="PHOSPHATE REGULON SENSOR PROTEIN PHOR"/>
    <property type="match status" value="1"/>
</dbReference>
<dbReference type="SUPFAM" id="SSF55874">
    <property type="entry name" value="ATPase domain of HSP90 chaperone/DNA topoisomerase II/histidine kinase"/>
    <property type="match status" value="1"/>
</dbReference>
<evidence type="ECO:0000256" key="4">
    <source>
        <dbReference type="ARBA" id="ARBA00022553"/>
    </source>
</evidence>
<keyword evidence="4" id="KW-0597">Phosphoprotein</keyword>
<evidence type="ECO:0000256" key="12">
    <source>
        <dbReference type="ARBA" id="ARBA00023136"/>
    </source>
</evidence>
<dbReference type="Pfam" id="PF02518">
    <property type="entry name" value="HATPase_c"/>
    <property type="match status" value="1"/>
</dbReference>
<dbReference type="SUPFAM" id="SSF47384">
    <property type="entry name" value="Homodimeric domain of signal transducing histidine kinase"/>
    <property type="match status" value="1"/>
</dbReference>
<dbReference type="InterPro" id="IPR050351">
    <property type="entry name" value="BphY/WalK/GraS-like"/>
</dbReference>
<dbReference type="EMBL" id="AEXN01000015">
    <property type="protein sequence ID" value="EGC84088.1"/>
    <property type="molecule type" value="Genomic_DNA"/>
</dbReference>
<evidence type="ECO:0000256" key="1">
    <source>
        <dbReference type="ARBA" id="ARBA00000085"/>
    </source>
</evidence>
<dbReference type="SMART" id="SM00388">
    <property type="entry name" value="HisKA"/>
    <property type="match status" value="1"/>
</dbReference>
<comment type="catalytic activity">
    <reaction evidence="1">
        <text>ATP + protein L-histidine = ADP + protein N-phospho-L-histidine.</text>
        <dbReference type="EC" id="2.7.13.3"/>
    </reaction>
</comment>
<dbReference type="PANTHER" id="PTHR45453">
    <property type="entry name" value="PHOSPHATE REGULON SENSOR PROTEIN PHOR"/>
    <property type="match status" value="1"/>
</dbReference>
<dbReference type="PRINTS" id="PR00344">
    <property type="entry name" value="BCTRLSENSOR"/>
</dbReference>
<evidence type="ECO:0000256" key="10">
    <source>
        <dbReference type="ARBA" id="ARBA00022989"/>
    </source>
</evidence>
<dbReference type="InterPro" id="IPR004358">
    <property type="entry name" value="Sig_transdc_His_kin-like_C"/>
</dbReference>
<evidence type="ECO:0000256" key="3">
    <source>
        <dbReference type="ARBA" id="ARBA00012438"/>
    </source>
</evidence>